<evidence type="ECO:0000256" key="1">
    <source>
        <dbReference type="ARBA" id="ARBA00023002"/>
    </source>
</evidence>
<sequence length="163" mass="17715">MANDVTNVVIAGLGGQGIIRASDILADAAFYSGFDVKKSEIHGMSQRGGSVSSDVRFGKKVWSPMIPMGEADFLVLCDRSQREVFWPYLKEGGVLISVDDIPSDKLPHSKTLNTALLGVLSTYLPISLEAWERAITLRLGGKLFEANRQAFDIGRSLISQATK</sequence>
<dbReference type="SUPFAM" id="SSF53323">
    <property type="entry name" value="Pyruvate-ferredoxin oxidoreductase, PFOR, domain III"/>
    <property type="match status" value="1"/>
</dbReference>
<accession>A0A2Z4Y5L6</accession>
<evidence type="ECO:0000313" key="3">
    <source>
        <dbReference type="EMBL" id="AXA35715.1"/>
    </source>
</evidence>
<evidence type="ECO:0000313" key="4">
    <source>
        <dbReference type="Proteomes" id="UP000262583"/>
    </source>
</evidence>
<reference evidence="3 4" key="1">
    <citation type="submission" date="2018-05" db="EMBL/GenBank/DDBJ databases">
        <title>A metagenomic window into the 2 km-deep terrestrial subsurface aquifer revealed taxonomically and functionally diverse microbial community comprising novel uncultured bacterial lineages.</title>
        <authorList>
            <person name="Kadnikov V.V."/>
            <person name="Mardanov A.V."/>
            <person name="Beletsky A.V."/>
            <person name="Banks D."/>
            <person name="Pimenov N.V."/>
            <person name="Frank Y.A."/>
            <person name="Karnachuk O.V."/>
            <person name="Ravin N.V."/>
        </authorList>
    </citation>
    <scope>NUCLEOTIDE SEQUENCE [LARGE SCALE GENOMIC DNA]</scope>
    <source>
        <strain evidence="3">BY</strain>
    </source>
</reference>
<protein>
    <submittedName>
        <fullName evidence="3">Indolepyruvate oxidoreductase subunit IorB</fullName>
    </submittedName>
</protein>
<evidence type="ECO:0000259" key="2">
    <source>
        <dbReference type="Pfam" id="PF01558"/>
    </source>
</evidence>
<dbReference type="InterPro" id="IPR002869">
    <property type="entry name" value="Pyrv_flavodox_OxRed_cen"/>
</dbReference>
<feature type="domain" description="Pyruvate/ketoisovalerate oxidoreductase catalytic" evidence="2">
    <location>
        <begin position="14"/>
        <end position="99"/>
    </location>
</feature>
<feature type="domain" description="Pyruvate/ketoisovalerate oxidoreductase catalytic" evidence="2">
    <location>
        <begin position="104"/>
        <end position="155"/>
    </location>
</feature>
<organism evidence="3 4">
    <name type="scientific">Sumerlaea chitinivorans</name>
    <dbReference type="NCBI Taxonomy" id="2250252"/>
    <lineage>
        <taxon>Bacteria</taxon>
        <taxon>Candidatus Sumerlaeota</taxon>
        <taxon>Candidatus Sumerlaeia</taxon>
        <taxon>Candidatus Sumerlaeales</taxon>
        <taxon>Candidatus Sumerlaeaceae</taxon>
        <taxon>Candidatus Sumerlaea</taxon>
    </lineage>
</organism>
<dbReference type="PANTHER" id="PTHR43854">
    <property type="entry name" value="INDOLEPYRUVATE OXIDOREDUCTASE SUBUNIT IORB"/>
    <property type="match status" value="1"/>
</dbReference>
<dbReference type="Pfam" id="PF01558">
    <property type="entry name" value="POR"/>
    <property type="match status" value="2"/>
</dbReference>
<dbReference type="Gene3D" id="3.40.920.10">
    <property type="entry name" value="Pyruvate-ferredoxin oxidoreductase, PFOR, domain III"/>
    <property type="match status" value="1"/>
</dbReference>
<dbReference type="AlphaFoldDB" id="A0A2Z4Y5L6"/>
<name>A0A2Z4Y5L6_SUMC1</name>
<proteinExistence type="predicted"/>
<dbReference type="GO" id="GO:0016903">
    <property type="term" value="F:oxidoreductase activity, acting on the aldehyde or oxo group of donors"/>
    <property type="evidence" value="ECO:0007669"/>
    <property type="project" value="InterPro"/>
</dbReference>
<dbReference type="InterPro" id="IPR052198">
    <property type="entry name" value="IorB_Oxidoreductase"/>
</dbReference>
<dbReference type="PANTHER" id="PTHR43854:SF1">
    <property type="entry name" value="INDOLEPYRUVATE OXIDOREDUCTASE SUBUNIT IORB"/>
    <property type="match status" value="1"/>
</dbReference>
<keyword evidence="3" id="KW-0670">Pyruvate</keyword>
<gene>
    <name evidence="3" type="ORF">BRCON_0938</name>
</gene>
<keyword evidence="1" id="KW-0560">Oxidoreductase</keyword>
<dbReference type="Proteomes" id="UP000262583">
    <property type="component" value="Chromosome"/>
</dbReference>
<dbReference type="EMBL" id="CP030759">
    <property type="protein sequence ID" value="AXA35715.1"/>
    <property type="molecule type" value="Genomic_DNA"/>
</dbReference>
<dbReference type="KEGG" id="schv:BRCON_0938"/>
<dbReference type="InterPro" id="IPR019752">
    <property type="entry name" value="Pyrv/ketoisovalerate_OxRed_cat"/>
</dbReference>